<dbReference type="AlphaFoldDB" id="X0XWZ1"/>
<dbReference type="EMBL" id="BARS01057017">
    <property type="protein sequence ID" value="GAG47880.1"/>
    <property type="molecule type" value="Genomic_DNA"/>
</dbReference>
<proteinExistence type="predicted"/>
<organism evidence="1">
    <name type="scientific">marine sediment metagenome</name>
    <dbReference type="NCBI Taxonomy" id="412755"/>
    <lineage>
        <taxon>unclassified sequences</taxon>
        <taxon>metagenomes</taxon>
        <taxon>ecological metagenomes</taxon>
    </lineage>
</organism>
<reference evidence="1" key="1">
    <citation type="journal article" date="2014" name="Front. Microbiol.">
        <title>High frequency of phylogenetically diverse reductive dehalogenase-homologous genes in deep subseafloor sedimentary metagenomes.</title>
        <authorList>
            <person name="Kawai M."/>
            <person name="Futagami T."/>
            <person name="Toyoda A."/>
            <person name="Takaki Y."/>
            <person name="Nishi S."/>
            <person name="Hori S."/>
            <person name="Arai W."/>
            <person name="Tsubouchi T."/>
            <person name="Morono Y."/>
            <person name="Uchiyama I."/>
            <person name="Ito T."/>
            <person name="Fujiyama A."/>
            <person name="Inagaki F."/>
            <person name="Takami H."/>
        </authorList>
    </citation>
    <scope>NUCLEOTIDE SEQUENCE</scope>
    <source>
        <strain evidence="1">Expedition CK06-06</strain>
    </source>
</reference>
<comment type="caution">
    <text evidence="1">The sequence shown here is derived from an EMBL/GenBank/DDBJ whole genome shotgun (WGS) entry which is preliminary data.</text>
</comment>
<name>X0XWZ1_9ZZZZ</name>
<sequence length="90" mass="9739">IIEDDGTISATAEADVNDLIVKTPLKTIFDGTLTDFVAMHEAKSGVALTAGYYIISFPGGIKVAPNSLLFDFYIDTAGTDVEIHFLYICY</sequence>
<accession>X0XWZ1</accession>
<evidence type="ECO:0000313" key="1">
    <source>
        <dbReference type="EMBL" id="GAG47880.1"/>
    </source>
</evidence>
<gene>
    <name evidence="1" type="ORF">S01H1_83767</name>
</gene>
<feature type="non-terminal residue" evidence="1">
    <location>
        <position position="1"/>
    </location>
</feature>
<protein>
    <submittedName>
        <fullName evidence="1">Uncharacterized protein</fullName>
    </submittedName>
</protein>